<protein>
    <submittedName>
        <fullName evidence="1">Uncharacterized protein</fullName>
    </submittedName>
</protein>
<comment type="caution">
    <text evidence="1">The sequence shown here is derived from an EMBL/GenBank/DDBJ whole genome shotgun (WGS) entry which is preliminary data.</text>
</comment>
<sequence>MEYAHKVNQKILPIGGVLRRVFGIPVEIKKLAYHALINSYLQYLVSVWEAATKSNLYPLQVIQNKAIKSVFNFPYTTSTKEIDLKTRLLPIRCMYEFIVVAHIQSHPDEESTISNVHNYEFGKRATMLHGIQLLNKLPYTLKTISNPKLFKKLRNLCRGRVCYPTDISRRRLN</sequence>
<reference evidence="1 2" key="1">
    <citation type="submission" date="2023-02" db="EMBL/GenBank/DDBJ databases">
        <title>LHISI_Scaffold_Assembly.</title>
        <authorList>
            <person name="Stuart O.P."/>
            <person name="Cleave R."/>
            <person name="Magrath M.J.L."/>
            <person name="Mikheyev A.S."/>
        </authorList>
    </citation>
    <scope>NUCLEOTIDE SEQUENCE [LARGE SCALE GENOMIC DNA]</scope>
    <source>
        <strain evidence="1">Daus_M_001</strain>
        <tissue evidence="1">Leg muscle</tissue>
    </source>
</reference>
<organism evidence="1 2">
    <name type="scientific">Dryococelus australis</name>
    <dbReference type="NCBI Taxonomy" id="614101"/>
    <lineage>
        <taxon>Eukaryota</taxon>
        <taxon>Metazoa</taxon>
        <taxon>Ecdysozoa</taxon>
        <taxon>Arthropoda</taxon>
        <taxon>Hexapoda</taxon>
        <taxon>Insecta</taxon>
        <taxon>Pterygota</taxon>
        <taxon>Neoptera</taxon>
        <taxon>Polyneoptera</taxon>
        <taxon>Phasmatodea</taxon>
        <taxon>Verophasmatodea</taxon>
        <taxon>Anareolatae</taxon>
        <taxon>Phasmatidae</taxon>
        <taxon>Eurycanthinae</taxon>
        <taxon>Dryococelus</taxon>
    </lineage>
</organism>
<proteinExistence type="predicted"/>
<dbReference type="Proteomes" id="UP001159363">
    <property type="component" value="Chromosome 8"/>
</dbReference>
<feature type="non-terminal residue" evidence="1">
    <location>
        <position position="173"/>
    </location>
</feature>
<gene>
    <name evidence="1" type="ORF">PR048_023725</name>
</gene>
<evidence type="ECO:0000313" key="1">
    <source>
        <dbReference type="EMBL" id="KAJ8875824.1"/>
    </source>
</evidence>
<dbReference type="EMBL" id="JARBHB010000009">
    <property type="protein sequence ID" value="KAJ8875824.1"/>
    <property type="molecule type" value="Genomic_DNA"/>
</dbReference>
<keyword evidence="2" id="KW-1185">Reference proteome</keyword>
<name>A0ABQ9GUV7_9NEOP</name>
<accession>A0ABQ9GUV7</accession>
<evidence type="ECO:0000313" key="2">
    <source>
        <dbReference type="Proteomes" id="UP001159363"/>
    </source>
</evidence>